<comment type="caution">
    <text evidence="1">The sequence shown here is derived from an EMBL/GenBank/DDBJ whole genome shotgun (WGS) entry which is preliminary data.</text>
</comment>
<organism evidence="1 2">
    <name type="scientific">Thalassospira alkalitolerans</name>
    <dbReference type="NCBI Taxonomy" id="1293890"/>
    <lineage>
        <taxon>Bacteria</taxon>
        <taxon>Pseudomonadati</taxon>
        <taxon>Pseudomonadota</taxon>
        <taxon>Alphaproteobacteria</taxon>
        <taxon>Rhodospirillales</taxon>
        <taxon>Thalassospiraceae</taxon>
        <taxon>Thalassospira</taxon>
    </lineage>
</organism>
<dbReference type="InterPro" id="IPR036388">
    <property type="entry name" value="WH-like_DNA-bd_sf"/>
</dbReference>
<dbReference type="Gene3D" id="1.10.10.10">
    <property type="entry name" value="Winged helix-like DNA-binding domain superfamily/Winged helix DNA-binding domain"/>
    <property type="match status" value="1"/>
</dbReference>
<dbReference type="SUPFAM" id="SSF46785">
    <property type="entry name" value="Winged helix' DNA-binding domain"/>
    <property type="match status" value="1"/>
</dbReference>
<evidence type="ECO:0000313" key="1">
    <source>
        <dbReference type="EMBL" id="OSQ49549.1"/>
    </source>
</evidence>
<dbReference type="Pfam" id="PF25212">
    <property type="entry name" value="HVO_A0114"/>
    <property type="match status" value="1"/>
</dbReference>
<dbReference type="EMBL" id="JFKB01000002">
    <property type="protein sequence ID" value="OSQ49549.1"/>
    <property type="molecule type" value="Genomic_DNA"/>
</dbReference>
<dbReference type="OrthoDB" id="7471569at2"/>
<evidence type="ECO:0000313" key="2">
    <source>
        <dbReference type="Proteomes" id="UP000193396"/>
    </source>
</evidence>
<name>A0A1Y2LEP0_9PROT</name>
<gene>
    <name evidence="1" type="ORF">TALK_04210</name>
</gene>
<sequence>MTTKTKANTVTLSVASRDDVTKRALAAFEGTAQGAHISFASVELLWQTMTTKRWELLKAMTGQGAMSMREAARRVGRDVKSVHGDVHALLDAGVLDREEDGRIVFPFDAVHVDFTLTAAA</sequence>
<dbReference type="AlphaFoldDB" id="A0A1Y2LEP0"/>
<reference evidence="1 2" key="1">
    <citation type="submission" date="2014-03" db="EMBL/GenBank/DDBJ databases">
        <title>The draft genome sequence of Thalassospira alkalitolerans JCM 18968.</title>
        <authorList>
            <person name="Lai Q."/>
            <person name="Shao Z."/>
        </authorList>
    </citation>
    <scope>NUCLEOTIDE SEQUENCE [LARGE SCALE GENOMIC DNA]</scope>
    <source>
        <strain evidence="1 2">JCM 18968</strain>
    </source>
</reference>
<proteinExistence type="predicted"/>
<accession>A0A1Y2LEP0</accession>
<dbReference type="RefSeq" id="WP_085616180.1">
    <property type="nucleotide sequence ID" value="NZ_JFKB01000002.1"/>
</dbReference>
<dbReference type="InterPro" id="IPR036390">
    <property type="entry name" value="WH_DNA-bd_sf"/>
</dbReference>
<dbReference type="STRING" id="1293890.TALK_04210"/>
<keyword evidence="2" id="KW-1185">Reference proteome</keyword>
<protein>
    <submittedName>
        <fullName evidence="1">Transcriptional regulator</fullName>
    </submittedName>
</protein>
<dbReference type="Proteomes" id="UP000193396">
    <property type="component" value="Unassembled WGS sequence"/>
</dbReference>